<dbReference type="FunFam" id="3.90.550.10:FF:000175">
    <property type="entry name" value="Beta-1,4-mannosyltransferase bre-3"/>
    <property type="match status" value="1"/>
</dbReference>
<keyword evidence="4" id="KW-1133">Transmembrane helix</keyword>
<organism evidence="6 7">
    <name type="scientific">Trichogramma kaykai</name>
    <dbReference type="NCBI Taxonomy" id="54128"/>
    <lineage>
        <taxon>Eukaryota</taxon>
        <taxon>Metazoa</taxon>
        <taxon>Ecdysozoa</taxon>
        <taxon>Arthropoda</taxon>
        <taxon>Hexapoda</taxon>
        <taxon>Insecta</taxon>
        <taxon>Pterygota</taxon>
        <taxon>Neoptera</taxon>
        <taxon>Endopterygota</taxon>
        <taxon>Hymenoptera</taxon>
        <taxon>Apocrita</taxon>
        <taxon>Proctotrupomorpha</taxon>
        <taxon>Chalcidoidea</taxon>
        <taxon>Trichogrammatidae</taxon>
        <taxon>Trichogramma</taxon>
    </lineage>
</organism>
<comment type="caution">
    <text evidence="6">The sequence shown here is derived from an EMBL/GenBank/DDBJ whole genome shotgun (WGS) entry which is preliminary data.</text>
</comment>
<dbReference type="Proteomes" id="UP001627154">
    <property type="component" value="Unassembled WGS sequence"/>
</dbReference>
<evidence type="ECO:0000313" key="7">
    <source>
        <dbReference type="Proteomes" id="UP001627154"/>
    </source>
</evidence>
<name>A0ABD2W909_9HYME</name>
<evidence type="ECO:0000259" key="5">
    <source>
        <dbReference type="Pfam" id="PF13632"/>
    </source>
</evidence>
<feature type="transmembrane region" description="Helical" evidence="4">
    <location>
        <begin position="377"/>
        <end position="400"/>
    </location>
</feature>
<evidence type="ECO:0000256" key="3">
    <source>
        <dbReference type="ARBA" id="ARBA00022679"/>
    </source>
</evidence>
<dbReference type="PANTHER" id="PTHR16779:SF1">
    <property type="entry name" value="BETA-1,4-MANNOSYLTRANSFERASE EGH"/>
    <property type="match status" value="1"/>
</dbReference>
<protein>
    <recommendedName>
        <fullName evidence="5">Glycosyltransferase 2-like domain-containing protein</fullName>
    </recommendedName>
</protein>
<keyword evidence="7" id="KW-1185">Reference proteome</keyword>
<dbReference type="InterPro" id="IPR001173">
    <property type="entry name" value="Glyco_trans_2-like"/>
</dbReference>
<evidence type="ECO:0000313" key="6">
    <source>
        <dbReference type="EMBL" id="KAL3388932.1"/>
    </source>
</evidence>
<dbReference type="Pfam" id="PF13632">
    <property type="entry name" value="Glyco_trans_2_3"/>
    <property type="match status" value="1"/>
</dbReference>
<dbReference type="InterPro" id="IPR029044">
    <property type="entry name" value="Nucleotide-diphossugar_trans"/>
</dbReference>
<sequence length="459" mass="52137">MMLNSWTKHTLHCVLFATVIIIFEYISGVLKWGPRKEDTLDPWAVYGFVGAFTLYLLRTLTLLSLPQVLFNFFGLTIYNAFPDKVELKGSPLLAPFMSIRIVTRGDYPQLVKDNVNKNLNKCIDAGLENFQIEVVSDKPIGLVAHRRIREIVVPSSYQTRSGALFKARALQYCLEDSVNELADNDWIVHLDEETLLTENSIRGIVNFILDGKHQFGQGLITYGNEQVVNWLTTLADSFRVADDMGKLRLQFTLFHKPLFSMKGSYVVTQMGAERQVSFDNGLDGSVAEDCYFAMKAFSQGFSFNFIEGEMWEKSPFTLWDFVQQRKRWVQGILLVVHSKAIPLKNKILLAISCYSWVTMPLSTSNIILAGLCPITCPIIMDCVCTFIGAVNIYMYVFGVLKSFSMYRFGMTRFLLCICGALSTIPFNLIIENVAVIWGLFGKKHKFYVVNKEIKPIIQV</sequence>
<dbReference type="AlphaFoldDB" id="A0ABD2W909"/>
<keyword evidence="4" id="KW-0812">Transmembrane</keyword>
<keyword evidence="3" id="KW-0808">Transferase</keyword>
<gene>
    <name evidence="6" type="ORF">TKK_015890</name>
</gene>
<dbReference type="SUPFAM" id="SSF53448">
    <property type="entry name" value="Nucleotide-diphospho-sugar transferases"/>
    <property type="match status" value="1"/>
</dbReference>
<feature type="domain" description="Glycosyltransferase 2-like" evidence="5">
    <location>
        <begin position="186"/>
        <end position="399"/>
    </location>
</feature>
<reference evidence="6 7" key="1">
    <citation type="journal article" date="2024" name="bioRxiv">
        <title>A reference genome for Trichogramma kaykai: A tiny desert-dwelling parasitoid wasp with competing sex-ratio distorters.</title>
        <authorList>
            <person name="Culotta J."/>
            <person name="Lindsey A.R."/>
        </authorList>
    </citation>
    <scope>NUCLEOTIDE SEQUENCE [LARGE SCALE GENOMIC DNA]</scope>
    <source>
        <strain evidence="6 7">KSX58</strain>
    </source>
</reference>
<feature type="transmembrane region" description="Helical" evidence="4">
    <location>
        <begin position="44"/>
        <end position="65"/>
    </location>
</feature>
<evidence type="ECO:0000256" key="4">
    <source>
        <dbReference type="SAM" id="Phobius"/>
    </source>
</evidence>
<keyword evidence="2" id="KW-0328">Glycosyltransferase</keyword>
<dbReference type="GO" id="GO:0016757">
    <property type="term" value="F:glycosyltransferase activity"/>
    <property type="evidence" value="ECO:0007669"/>
    <property type="project" value="UniProtKB-KW"/>
</dbReference>
<comment type="similarity">
    <text evidence="1">Belongs to the glycosyltransferase 2 family.</text>
</comment>
<accession>A0ABD2W909</accession>
<proteinExistence type="inferred from homology"/>
<evidence type="ECO:0000256" key="2">
    <source>
        <dbReference type="ARBA" id="ARBA00022676"/>
    </source>
</evidence>
<dbReference type="EMBL" id="JBJJXI010000124">
    <property type="protein sequence ID" value="KAL3388932.1"/>
    <property type="molecule type" value="Genomic_DNA"/>
</dbReference>
<dbReference type="InterPro" id="IPR027389">
    <property type="entry name" value="B_mannosylTrfase_Bre-3/Egh"/>
</dbReference>
<evidence type="ECO:0000256" key="1">
    <source>
        <dbReference type="ARBA" id="ARBA00006739"/>
    </source>
</evidence>
<feature type="transmembrane region" description="Helical" evidence="4">
    <location>
        <begin position="12"/>
        <end position="32"/>
    </location>
</feature>
<keyword evidence="4" id="KW-0472">Membrane</keyword>
<feature type="transmembrane region" description="Helical" evidence="4">
    <location>
        <begin position="412"/>
        <end position="440"/>
    </location>
</feature>
<dbReference type="PANTHER" id="PTHR16779">
    <property type="entry name" value="BETA-1,4-MANNOSYLTRANSFERASE EGH"/>
    <property type="match status" value="1"/>
</dbReference>